<feature type="domain" description="Glycosyl hydrolase family 38 C-terminal" evidence="1">
    <location>
        <begin position="35"/>
        <end position="141"/>
    </location>
</feature>
<dbReference type="Pfam" id="PF07748">
    <property type="entry name" value="Glyco_hydro_38C"/>
    <property type="match status" value="1"/>
</dbReference>
<dbReference type="PANTHER" id="PTHR11607">
    <property type="entry name" value="ALPHA-MANNOSIDASE"/>
    <property type="match status" value="1"/>
</dbReference>
<dbReference type="InterPro" id="IPR011682">
    <property type="entry name" value="Glyco_hydro_38_C"/>
</dbReference>
<dbReference type="GO" id="GO:0004559">
    <property type="term" value="F:alpha-mannosidase activity"/>
    <property type="evidence" value="ECO:0007669"/>
    <property type="project" value="InterPro"/>
</dbReference>
<dbReference type="GO" id="GO:0030246">
    <property type="term" value="F:carbohydrate binding"/>
    <property type="evidence" value="ECO:0007669"/>
    <property type="project" value="InterPro"/>
</dbReference>
<dbReference type="GO" id="GO:0006013">
    <property type="term" value="P:mannose metabolic process"/>
    <property type="evidence" value="ECO:0007669"/>
    <property type="project" value="InterPro"/>
</dbReference>
<reference evidence="2" key="1">
    <citation type="submission" date="2015-12" db="EMBL/GenBank/DDBJ databases">
        <title>Update maize B73 reference genome by single molecule sequencing technologies.</title>
        <authorList>
            <consortium name="Maize Genome Sequencing Project"/>
            <person name="Ware D."/>
        </authorList>
    </citation>
    <scope>NUCLEOTIDE SEQUENCE [LARGE SCALE GENOMIC DNA]</scope>
    <source>
        <tissue evidence="2">Seedling</tissue>
    </source>
</reference>
<dbReference type="InterPro" id="IPR050843">
    <property type="entry name" value="Glycosyl_Hydrlase_38"/>
</dbReference>
<organism evidence="2">
    <name type="scientific">Zea mays</name>
    <name type="common">Maize</name>
    <dbReference type="NCBI Taxonomy" id="4577"/>
    <lineage>
        <taxon>Eukaryota</taxon>
        <taxon>Viridiplantae</taxon>
        <taxon>Streptophyta</taxon>
        <taxon>Embryophyta</taxon>
        <taxon>Tracheophyta</taxon>
        <taxon>Spermatophyta</taxon>
        <taxon>Magnoliopsida</taxon>
        <taxon>Liliopsida</taxon>
        <taxon>Poales</taxon>
        <taxon>Poaceae</taxon>
        <taxon>PACMAD clade</taxon>
        <taxon>Panicoideae</taxon>
        <taxon>Andropogonodae</taxon>
        <taxon>Andropogoneae</taxon>
        <taxon>Tripsacinae</taxon>
        <taxon>Zea</taxon>
    </lineage>
</organism>
<accession>A0A1D6KBR4</accession>
<gene>
    <name evidence="2" type="ORF">ZEAMMB73_Zm00001d030282</name>
</gene>
<sequence length="170" mass="19196">MQHILGYLYIIQNQIYYIGCSGLSQIGPIPVDDDVGKEVITQLTANMSTNSTFYTDSNGRDFLKRIHCDIHLQVRNYREDWNLQVTQPVAGNYYPVNLGVYIVDEKYELSVLVDRAAGASSIQDGQLEIMLHRRLLKDDGRGVAEPLDEVVCVDQDCQGLTVHTYSTVPR</sequence>
<evidence type="ECO:0000313" key="2">
    <source>
        <dbReference type="EMBL" id="ONM00729.1"/>
    </source>
</evidence>
<dbReference type="SUPFAM" id="SSF74650">
    <property type="entry name" value="Galactose mutarotase-like"/>
    <property type="match status" value="1"/>
</dbReference>
<dbReference type="InterPro" id="IPR011013">
    <property type="entry name" value="Gal_mutarotase_sf_dom"/>
</dbReference>
<protein>
    <submittedName>
        <fullName evidence="2">Putative alpha-mannosidase</fullName>
    </submittedName>
</protein>
<dbReference type="Gene3D" id="2.70.98.30">
    <property type="entry name" value="Golgi alpha-mannosidase II, domain 4"/>
    <property type="match status" value="1"/>
</dbReference>
<proteinExistence type="predicted"/>
<dbReference type="PANTHER" id="PTHR11607:SF62">
    <property type="entry name" value="ALPHA-MANNOSIDASE"/>
    <property type="match status" value="1"/>
</dbReference>
<name>A0A1D6KBR4_MAIZE</name>
<dbReference type="AlphaFoldDB" id="A0A1D6KBR4"/>
<dbReference type="EMBL" id="CM007647">
    <property type="protein sequence ID" value="ONM00729.1"/>
    <property type="molecule type" value="Genomic_DNA"/>
</dbReference>
<evidence type="ECO:0000259" key="1">
    <source>
        <dbReference type="Pfam" id="PF07748"/>
    </source>
</evidence>